<evidence type="ECO:0000256" key="3">
    <source>
        <dbReference type="ARBA" id="ARBA00022840"/>
    </source>
</evidence>
<protein>
    <submittedName>
        <fullName evidence="6">ABC-F family ATP-binding cassette domain-containing protein</fullName>
    </submittedName>
</protein>
<feature type="domain" description="ABC transporter" evidence="5">
    <location>
        <begin position="5"/>
        <end position="219"/>
    </location>
</feature>
<name>A0ABD7EMX5_AERJA</name>
<dbReference type="RefSeq" id="WP_215803278.1">
    <property type="nucleotide sequence ID" value="NZ_CP053881.1"/>
</dbReference>
<dbReference type="EMBL" id="CP053881">
    <property type="protein sequence ID" value="QWL62016.1"/>
    <property type="molecule type" value="Genomic_DNA"/>
</dbReference>
<keyword evidence="1" id="KW-0677">Repeat</keyword>
<dbReference type="InterPro" id="IPR003593">
    <property type="entry name" value="AAA+_ATPase"/>
</dbReference>
<dbReference type="PROSITE" id="PS50893">
    <property type="entry name" value="ABC_TRANSPORTER_2"/>
    <property type="match status" value="2"/>
</dbReference>
<dbReference type="Gene3D" id="3.40.50.300">
    <property type="entry name" value="P-loop containing nucleotide triphosphate hydrolases"/>
    <property type="match status" value="2"/>
</dbReference>
<reference evidence="6 7" key="1">
    <citation type="journal article" date="2021" name="Front. Microbiol.">
        <title>Prevalence and Genetic Analysis of Chromosomal mcr-3/7 in Aeromonas From U.S. Animal-Derived Samples.</title>
        <authorList>
            <person name="Wang Y."/>
            <person name="Hou N."/>
            <person name="Rasooly R."/>
            <person name="Gu Y."/>
            <person name="He X."/>
        </authorList>
    </citation>
    <scope>NUCLEOTIDE SEQUENCE [LARGE SCALE GENOMIC DNA]</scope>
    <source>
        <strain evidence="6 7">4608</strain>
    </source>
</reference>
<dbReference type="SMART" id="SM00382">
    <property type="entry name" value="AAA"/>
    <property type="match status" value="2"/>
</dbReference>
<evidence type="ECO:0000256" key="2">
    <source>
        <dbReference type="ARBA" id="ARBA00022741"/>
    </source>
</evidence>
<evidence type="ECO:0000256" key="1">
    <source>
        <dbReference type="ARBA" id="ARBA00022737"/>
    </source>
</evidence>
<feature type="domain" description="ABC transporter" evidence="5">
    <location>
        <begin position="295"/>
        <end position="509"/>
    </location>
</feature>
<gene>
    <name evidence="6" type="ORF">HQ399_07015</name>
</gene>
<dbReference type="SUPFAM" id="SSF52540">
    <property type="entry name" value="P-loop containing nucleoside triphosphate hydrolases"/>
    <property type="match status" value="2"/>
</dbReference>
<dbReference type="InterPro" id="IPR027417">
    <property type="entry name" value="P-loop_NTPase"/>
</dbReference>
<keyword evidence="3 6" id="KW-0067">ATP-binding</keyword>
<dbReference type="AlphaFoldDB" id="A0ABD7EMX5"/>
<keyword evidence="4" id="KW-0175">Coiled coil</keyword>
<evidence type="ECO:0000313" key="6">
    <source>
        <dbReference type="EMBL" id="QWL62016.1"/>
    </source>
</evidence>
<dbReference type="InterPro" id="IPR050611">
    <property type="entry name" value="ABCF"/>
</dbReference>
<evidence type="ECO:0000256" key="4">
    <source>
        <dbReference type="SAM" id="Coils"/>
    </source>
</evidence>
<evidence type="ECO:0000259" key="5">
    <source>
        <dbReference type="PROSITE" id="PS50893"/>
    </source>
</evidence>
<dbReference type="Pfam" id="PF00005">
    <property type="entry name" value="ABC_tran"/>
    <property type="match status" value="2"/>
</dbReference>
<accession>A0ABD7EMX5</accession>
<feature type="coiled-coil region" evidence="4">
    <location>
        <begin position="248"/>
        <end position="275"/>
    </location>
</feature>
<sequence>MTTLMSTHSLQMSAGHLPLFDNLELGIRAGDRLGLIGANGCGKSTLLALLAGERTPQAGRVVQAAACRCEFVAQQLPTGLSTLSTRAVLFDVLGNDPAAEWQVDKLLTELQLEAQATLPVSALSGGQHSRLQIGRALLRQPNLLLLDEPSNHLDLPALLWLEQFLLGWRGAFVLVSHDGRLLDRVTEQTLILRDGELHRFALPCSQARAALAAEDEQARLRRADEQKEIDRLSASSKRLAIWGREHDNEKLVRQAKSMEKRIARLQEEQSQVAALAPWRLELRGVSLPADTLLRLEALDVSPAPALPPLLRAEGLWLRAGDKVALLGANGTGKSSLLRQCWRELAAQIPQAGWYCHPGASIAYYDQSLQQLADDATLSDALYPLAPLPETTRRQALIRAGFPYARHGQQVRTLSGGERARLLFLALSLGSHHMLWLDEPTNHLDLAGKEELAEAIATFPGGVLLVSHDRELIERSCNRFWLIRDGQLREAHSAERAYAELLGDAPLPAADKASRALPVTAQALAYPAMGKAPAGQADDEETLLARWYELDALLAADLARKPRHQTPRLQQQWQSELAHLAERLGFV</sequence>
<dbReference type="PANTHER" id="PTHR19211">
    <property type="entry name" value="ATP-BINDING TRANSPORT PROTEIN-RELATED"/>
    <property type="match status" value="1"/>
</dbReference>
<organism evidence="6 7">
    <name type="scientific">Aeromonas jandaei</name>
    <dbReference type="NCBI Taxonomy" id="650"/>
    <lineage>
        <taxon>Bacteria</taxon>
        <taxon>Pseudomonadati</taxon>
        <taxon>Pseudomonadota</taxon>
        <taxon>Gammaproteobacteria</taxon>
        <taxon>Aeromonadales</taxon>
        <taxon>Aeromonadaceae</taxon>
        <taxon>Aeromonas</taxon>
    </lineage>
</organism>
<dbReference type="InterPro" id="IPR017871">
    <property type="entry name" value="ABC_transporter-like_CS"/>
</dbReference>
<proteinExistence type="predicted"/>
<keyword evidence="2" id="KW-0547">Nucleotide-binding</keyword>
<dbReference type="CDD" id="cd03221">
    <property type="entry name" value="ABCF_EF-3"/>
    <property type="match status" value="2"/>
</dbReference>
<dbReference type="PANTHER" id="PTHR19211:SF14">
    <property type="entry name" value="ATP-BINDING CASSETTE SUB-FAMILY F MEMBER 1"/>
    <property type="match status" value="1"/>
</dbReference>
<dbReference type="InterPro" id="IPR003439">
    <property type="entry name" value="ABC_transporter-like_ATP-bd"/>
</dbReference>
<dbReference type="GO" id="GO:0005524">
    <property type="term" value="F:ATP binding"/>
    <property type="evidence" value="ECO:0007669"/>
    <property type="project" value="UniProtKB-KW"/>
</dbReference>
<dbReference type="Proteomes" id="UP000679312">
    <property type="component" value="Chromosome"/>
</dbReference>
<dbReference type="PROSITE" id="PS00211">
    <property type="entry name" value="ABC_TRANSPORTER_1"/>
    <property type="match status" value="1"/>
</dbReference>
<evidence type="ECO:0000313" key="7">
    <source>
        <dbReference type="Proteomes" id="UP000679312"/>
    </source>
</evidence>